<evidence type="ECO:0000256" key="7">
    <source>
        <dbReference type="ARBA" id="ARBA00049244"/>
    </source>
</evidence>
<evidence type="ECO:0000256" key="3">
    <source>
        <dbReference type="ARBA" id="ARBA00022695"/>
    </source>
</evidence>
<dbReference type="GO" id="GO:0009360">
    <property type="term" value="C:DNA polymerase III complex"/>
    <property type="evidence" value="ECO:0007669"/>
    <property type="project" value="TreeGrafter"/>
</dbReference>
<sequence length="340" mass="36561">MKLSPRDAPRFFAKPETGRTGVLIFGNDAMRVALKRQELIANLVGPSGEEEMRLTRIPASDLRKDPALLSDAVKAQGFFPGPRVAFVDEATDTLAKTITAALDDWREGDATVIVTAGSLTPRSALRKYFEGHKNAFAVAIYDDPPTKAEIEAELAKAGLDRIDPEAMTDIAGLSRALDPGDFRQTIEKLSLYMLGEAGPVTPADVLAVAPASTEADTDEVLHAAAEGRAGELGPLLTRLEAQGVQPVALCIAATRHFRTLFAAASDPGGAAQGISRVRPPVHFKSRDRMVRQAQTWGAARLETALQLIVETDLTLRSSARAPQMALVERALIRLAHMPRT</sequence>
<reference evidence="8 9" key="1">
    <citation type="submission" date="2019-08" db="EMBL/GenBank/DDBJ databases">
        <title>Identification of a novel species of the genus Boseongicola.</title>
        <authorList>
            <person name="Zhang X.-Q."/>
        </authorList>
    </citation>
    <scope>NUCLEOTIDE SEQUENCE [LARGE SCALE GENOMIC DNA]</scope>
    <source>
        <strain evidence="8 9">HY14</strain>
    </source>
</reference>
<dbReference type="GO" id="GO:0003677">
    <property type="term" value="F:DNA binding"/>
    <property type="evidence" value="ECO:0007669"/>
    <property type="project" value="InterPro"/>
</dbReference>
<dbReference type="Proteomes" id="UP000322080">
    <property type="component" value="Unassembled WGS sequence"/>
</dbReference>
<evidence type="ECO:0000256" key="1">
    <source>
        <dbReference type="ARBA" id="ARBA00012417"/>
    </source>
</evidence>
<dbReference type="AlphaFoldDB" id="A0A5D0RAF6"/>
<keyword evidence="3" id="KW-0548">Nucleotidyltransferase</keyword>
<dbReference type="RefSeq" id="WP_148379883.1">
    <property type="nucleotide sequence ID" value="NZ_VSIY01000015.1"/>
</dbReference>
<dbReference type="GO" id="GO:0003887">
    <property type="term" value="F:DNA-directed DNA polymerase activity"/>
    <property type="evidence" value="ECO:0007669"/>
    <property type="project" value="UniProtKB-KW"/>
</dbReference>
<evidence type="ECO:0000256" key="6">
    <source>
        <dbReference type="ARBA" id="ARBA00034754"/>
    </source>
</evidence>
<dbReference type="PANTHER" id="PTHR34388:SF1">
    <property type="entry name" value="DNA POLYMERASE III SUBUNIT DELTA"/>
    <property type="match status" value="1"/>
</dbReference>
<accession>A0A5D0RAF6</accession>
<evidence type="ECO:0000256" key="2">
    <source>
        <dbReference type="ARBA" id="ARBA00022679"/>
    </source>
</evidence>
<keyword evidence="2" id="KW-0808">Transferase</keyword>
<dbReference type="SUPFAM" id="SSF48019">
    <property type="entry name" value="post-AAA+ oligomerization domain-like"/>
    <property type="match status" value="1"/>
</dbReference>
<name>A0A5D0RAF6_9RHOB</name>
<dbReference type="EC" id="2.7.7.7" evidence="1"/>
<evidence type="ECO:0000313" key="9">
    <source>
        <dbReference type="Proteomes" id="UP000322080"/>
    </source>
</evidence>
<comment type="catalytic activity">
    <reaction evidence="7">
        <text>DNA(n) + a 2'-deoxyribonucleoside 5'-triphosphate = DNA(n+1) + diphosphate</text>
        <dbReference type="Rhea" id="RHEA:22508"/>
        <dbReference type="Rhea" id="RHEA-COMP:17339"/>
        <dbReference type="Rhea" id="RHEA-COMP:17340"/>
        <dbReference type="ChEBI" id="CHEBI:33019"/>
        <dbReference type="ChEBI" id="CHEBI:61560"/>
        <dbReference type="ChEBI" id="CHEBI:173112"/>
        <dbReference type="EC" id="2.7.7.7"/>
    </reaction>
</comment>
<gene>
    <name evidence="8" type="ORF">FVF75_16515</name>
</gene>
<evidence type="ECO:0000256" key="5">
    <source>
        <dbReference type="ARBA" id="ARBA00022932"/>
    </source>
</evidence>
<organism evidence="8 9">
    <name type="scientific">Maritimibacter fusiformis</name>
    <dbReference type="NCBI Taxonomy" id="2603819"/>
    <lineage>
        <taxon>Bacteria</taxon>
        <taxon>Pseudomonadati</taxon>
        <taxon>Pseudomonadota</taxon>
        <taxon>Alphaproteobacteria</taxon>
        <taxon>Rhodobacterales</taxon>
        <taxon>Roseobacteraceae</taxon>
        <taxon>Maritimibacter</taxon>
    </lineage>
</organism>
<dbReference type="PANTHER" id="PTHR34388">
    <property type="entry name" value="DNA POLYMERASE III SUBUNIT DELTA"/>
    <property type="match status" value="1"/>
</dbReference>
<dbReference type="InterPro" id="IPR005790">
    <property type="entry name" value="DNA_polIII_delta"/>
</dbReference>
<protein>
    <recommendedName>
        <fullName evidence="1">DNA-directed DNA polymerase</fullName>
        <ecNumber evidence="1">2.7.7.7</ecNumber>
    </recommendedName>
</protein>
<comment type="similarity">
    <text evidence="6">Belongs to the DNA polymerase HolA subunit family.</text>
</comment>
<dbReference type="InterPro" id="IPR008921">
    <property type="entry name" value="DNA_pol3_clamp-load_cplx_C"/>
</dbReference>
<comment type="caution">
    <text evidence="8">The sequence shown here is derived from an EMBL/GenBank/DDBJ whole genome shotgun (WGS) entry which is preliminary data.</text>
</comment>
<dbReference type="NCBIfam" id="TIGR01128">
    <property type="entry name" value="holA"/>
    <property type="match status" value="1"/>
</dbReference>
<dbReference type="GO" id="GO:0006261">
    <property type="term" value="P:DNA-templated DNA replication"/>
    <property type="evidence" value="ECO:0007669"/>
    <property type="project" value="TreeGrafter"/>
</dbReference>
<keyword evidence="4" id="KW-0235">DNA replication</keyword>
<keyword evidence="5" id="KW-0239">DNA-directed DNA polymerase</keyword>
<evidence type="ECO:0000313" key="8">
    <source>
        <dbReference type="EMBL" id="TYB77846.1"/>
    </source>
</evidence>
<proteinExistence type="inferred from homology"/>
<dbReference type="Gene3D" id="1.20.272.10">
    <property type="match status" value="1"/>
</dbReference>
<dbReference type="EMBL" id="VSIY01000015">
    <property type="protein sequence ID" value="TYB77846.1"/>
    <property type="molecule type" value="Genomic_DNA"/>
</dbReference>
<evidence type="ECO:0000256" key="4">
    <source>
        <dbReference type="ARBA" id="ARBA00022705"/>
    </source>
</evidence>
<keyword evidence="9" id="KW-1185">Reference proteome</keyword>